<evidence type="ECO:0000256" key="8">
    <source>
        <dbReference type="ARBA" id="ARBA00038831"/>
    </source>
</evidence>
<comment type="similarity">
    <text evidence="1 9">Belongs to the RAMP4 family.</text>
</comment>
<evidence type="ECO:0000256" key="3">
    <source>
        <dbReference type="ARBA" id="ARBA00022824"/>
    </source>
</evidence>
<comment type="subunit">
    <text evidence="8">Interacts with SEC61B, SEC61A1 and the SEC61 complex. Interacts with CANX.</text>
</comment>
<dbReference type="Pfam" id="PF06624">
    <property type="entry name" value="RAMP4"/>
    <property type="match status" value="1"/>
</dbReference>
<evidence type="ECO:0000256" key="9">
    <source>
        <dbReference type="RuleBase" id="RU364120"/>
    </source>
</evidence>
<reference evidence="10" key="1">
    <citation type="submission" date="2025-08" db="UniProtKB">
        <authorList>
            <consortium name="Ensembl"/>
        </authorList>
    </citation>
    <scope>IDENTIFICATION</scope>
</reference>
<comment type="function">
    <text evidence="7">Interacts with target proteins during their translocation into the lumen of the endoplasmic reticulum. Protects unfolded target proteins against degradation during ER stress. May facilitate glycosylation of target proteins after termination of ER stress. May modulate the use of N-glycosylation sites on target proteins.</text>
</comment>
<name>A0A8C9Q1U5_SPEDA</name>
<reference evidence="10" key="2">
    <citation type="submission" date="2025-09" db="UniProtKB">
        <authorList>
            <consortium name="Ensembl"/>
        </authorList>
    </citation>
    <scope>IDENTIFICATION</scope>
</reference>
<evidence type="ECO:0000256" key="7">
    <source>
        <dbReference type="ARBA" id="ARBA00037157"/>
    </source>
</evidence>
<evidence type="ECO:0000256" key="5">
    <source>
        <dbReference type="ARBA" id="ARBA00023136"/>
    </source>
</evidence>
<keyword evidence="6" id="KW-0834">Unfolded protein response</keyword>
<sequence length="61" mass="6850">QVSKQLTIQMAKSMYSKKVMQHGYVPKTSQNVPEEEASIIILVIVCGSVIFQIIKSIKKDI</sequence>
<organism evidence="10 11">
    <name type="scientific">Spermophilus dauricus</name>
    <name type="common">Daurian ground squirrel</name>
    <dbReference type="NCBI Taxonomy" id="99837"/>
    <lineage>
        <taxon>Eukaryota</taxon>
        <taxon>Metazoa</taxon>
        <taxon>Chordata</taxon>
        <taxon>Craniata</taxon>
        <taxon>Vertebrata</taxon>
        <taxon>Euteleostomi</taxon>
        <taxon>Mammalia</taxon>
        <taxon>Eutheria</taxon>
        <taxon>Euarchontoglires</taxon>
        <taxon>Glires</taxon>
        <taxon>Rodentia</taxon>
        <taxon>Sciuromorpha</taxon>
        <taxon>Sciuridae</taxon>
        <taxon>Xerinae</taxon>
        <taxon>Marmotini</taxon>
        <taxon>Spermophilus</taxon>
    </lineage>
</organism>
<proteinExistence type="inferred from homology"/>
<dbReference type="InterPro" id="IPR010580">
    <property type="entry name" value="ER_stress-assoc"/>
</dbReference>
<keyword evidence="4 9" id="KW-1133">Transmembrane helix</keyword>
<dbReference type="Ensembl" id="ENSSDAT00000021319.1">
    <property type="protein sequence ID" value="ENSSDAP00000018628.1"/>
    <property type="gene ID" value="ENSSDAG00000017030.1"/>
</dbReference>
<keyword evidence="2 9" id="KW-0812">Transmembrane</keyword>
<protein>
    <recommendedName>
        <fullName evidence="9">Stress-associated endoplasmic reticulum protein</fullName>
    </recommendedName>
</protein>
<keyword evidence="3 9" id="KW-0256">Endoplasmic reticulum</keyword>
<dbReference type="GO" id="GO:0005789">
    <property type="term" value="C:endoplasmic reticulum membrane"/>
    <property type="evidence" value="ECO:0007669"/>
    <property type="project" value="UniProtKB-SubCell"/>
</dbReference>
<feature type="transmembrane region" description="Helical" evidence="9">
    <location>
        <begin position="37"/>
        <end position="54"/>
    </location>
</feature>
<evidence type="ECO:0000256" key="4">
    <source>
        <dbReference type="ARBA" id="ARBA00022989"/>
    </source>
</evidence>
<evidence type="ECO:0000256" key="1">
    <source>
        <dbReference type="ARBA" id="ARBA00005500"/>
    </source>
</evidence>
<keyword evidence="11" id="KW-1185">Reference proteome</keyword>
<dbReference type="AlphaFoldDB" id="A0A8C9Q1U5"/>
<keyword evidence="5 9" id="KW-0472">Membrane</keyword>
<comment type="function">
    <text evidence="9">Interacts with target proteins during translocation into the lumen of the endoplasmic reticulum. Protects unfolded target proteins against degradation and facilitate correct glycosylation.</text>
</comment>
<dbReference type="GO" id="GO:0006986">
    <property type="term" value="P:response to unfolded protein"/>
    <property type="evidence" value="ECO:0007669"/>
    <property type="project" value="UniProtKB-KW"/>
</dbReference>
<comment type="subcellular location">
    <subcellularLocation>
        <location evidence="9">Membrane</location>
        <topology evidence="9">Single-pass membrane protein</topology>
    </subcellularLocation>
    <subcellularLocation>
        <location evidence="9">Endoplasmic reticulum membrane</location>
        <topology evidence="9">Single-pass membrane protein</topology>
    </subcellularLocation>
</comment>
<evidence type="ECO:0000313" key="11">
    <source>
        <dbReference type="Proteomes" id="UP000694422"/>
    </source>
</evidence>
<evidence type="ECO:0000256" key="6">
    <source>
        <dbReference type="ARBA" id="ARBA00023230"/>
    </source>
</evidence>
<dbReference type="Proteomes" id="UP000694422">
    <property type="component" value="Unplaced"/>
</dbReference>
<accession>A0A8C9Q1U5</accession>
<evidence type="ECO:0000313" key="10">
    <source>
        <dbReference type="Ensembl" id="ENSSDAP00000018628.1"/>
    </source>
</evidence>
<evidence type="ECO:0000256" key="2">
    <source>
        <dbReference type="ARBA" id="ARBA00022692"/>
    </source>
</evidence>